<dbReference type="Proteomes" id="UP000186583">
    <property type="component" value="Unassembled WGS sequence"/>
</dbReference>
<accession>A0A1Q8S055</accession>
<feature type="compositionally biased region" description="Polar residues" evidence="1">
    <location>
        <begin position="334"/>
        <end position="346"/>
    </location>
</feature>
<evidence type="ECO:0000313" key="2">
    <source>
        <dbReference type="EMBL" id="OLN93977.1"/>
    </source>
</evidence>
<comment type="caution">
    <text evidence="2">The sequence shown here is derived from an EMBL/GenBank/DDBJ whole genome shotgun (WGS) entry which is preliminary data.</text>
</comment>
<proteinExistence type="predicted"/>
<protein>
    <submittedName>
        <fullName evidence="2">Uncharacterized protein</fullName>
    </submittedName>
</protein>
<evidence type="ECO:0000313" key="3">
    <source>
        <dbReference type="Proteomes" id="UP000186583"/>
    </source>
</evidence>
<dbReference type="AlphaFoldDB" id="A0A1Q8S055"/>
<evidence type="ECO:0000256" key="1">
    <source>
        <dbReference type="SAM" id="MobiDB-lite"/>
    </source>
</evidence>
<dbReference type="EMBL" id="MPGH01000048">
    <property type="protein sequence ID" value="OLN93977.1"/>
    <property type="molecule type" value="Genomic_DNA"/>
</dbReference>
<feature type="region of interest" description="Disordered" evidence="1">
    <location>
        <begin position="1"/>
        <end position="189"/>
    </location>
</feature>
<dbReference type="STRING" id="708187.A0A1Q8S055"/>
<name>A0A1Q8S055_9PEZI</name>
<feature type="compositionally biased region" description="Low complexity" evidence="1">
    <location>
        <begin position="18"/>
        <end position="84"/>
    </location>
</feature>
<dbReference type="OrthoDB" id="5429993at2759"/>
<gene>
    <name evidence="2" type="ORF">CCHL11_03401</name>
</gene>
<feature type="compositionally biased region" description="Polar residues" evidence="1">
    <location>
        <begin position="92"/>
        <end position="101"/>
    </location>
</feature>
<keyword evidence="3" id="KW-1185">Reference proteome</keyword>
<feature type="compositionally biased region" description="Basic and acidic residues" evidence="1">
    <location>
        <begin position="114"/>
        <end position="164"/>
    </location>
</feature>
<sequence length="526" mass="57030">MSSSLARTRSLRKPAQGSSTDLPPASASSSTSVPASASSTSARDNRNPTPSQRPSSPSRLPGPRLAAPRPTARSVSNSSVTSTSDATKKKSNPISALLSRTSTRKPAASTTTTRQRDDAEPARRRLEHDHKTGDFRRPALDETPDDNSHDGTRERPCPRKERGDPQQQHRPPAPESVVLRPRPGPLPTDITLRRTAVVLVSDDIIIIETTPALLTSPTSPPRNTTAAAAKPALRPAFSTLQQHYSPAKSLAPKPLTATYLAPPSPSKLPTNVALSAETSRLQTELLQLHLLHRELPSTTSQYHASARNALAARHASLAKSSQDLASLERDAAERQNTSALHRWSSSPASLPLDEKVQRLDGLLSTLWSLDSPGGKHARLVRAFERWSSSLPDLEAARVRAESSSDPSALLDANLDVRFVGGLDARWKDEASALTRRLEAWDAQLRGELAYQGDSVDDGGDGASSLNRILDGCRSLVRDMLDELSVMEEIEAAAVERETEWIRRVNREGDDGRGRDTPRAGAIWRVL</sequence>
<organism evidence="2 3">
    <name type="scientific">Colletotrichum chlorophyti</name>
    <dbReference type="NCBI Taxonomy" id="708187"/>
    <lineage>
        <taxon>Eukaryota</taxon>
        <taxon>Fungi</taxon>
        <taxon>Dikarya</taxon>
        <taxon>Ascomycota</taxon>
        <taxon>Pezizomycotina</taxon>
        <taxon>Sordariomycetes</taxon>
        <taxon>Hypocreomycetidae</taxon>
        <taxon>Glomerellales</taxon>
        <taxon>Glomerellaceae</taxon>
        <taxon>Colletotrichum</taxon>
    </lineage>
</organism>
<reference evidence="2 3" key="1">
    <citation type="submission" date="2016-11" db="EMBL/GenBank/DDBJ databases">
        <title>Draft Genome Assembly of Colletotrichum chlorophyti a pathogen of herbaceous plants.</title>
        <authorList>
            <person name="Gan P."/>
            <person name="Narusaka M."/>
            <person name="Tsushima A."/>
            <person name="Narusaka Y."/>
            <person name="Takano Y."/>
            <person name="Shirasu K."/>
        </authorList>
    </citation>
    <scope>NUCLEOTIDE SEQUENCE [LARGE SCALE GENOMIC DNA]</scope>
    <source>
        <strain evidence="2 3">NTL11</strain>
    </source>
</reference>
<feature type="region of interest" description="Disordered" evidence="1">
    <location>
        <begin position="326"/>
        <end position="346"/>
    </location>
</feature>